<evidence type="ECO:0000256" key="1">
    <source>
        <dbReference type="SAM" id="MobiDB-lite"/>
    </source>
</evidence>
<dbReference type="AlphaFoldDB" id="A0A6P1E6G3"/>
<evidence type="ECO:0000313" key="3">
    <source>
        <dbReference type="EMBL" id="QHB51265.1"/>
    </source>
</evidence>
<dbReference type="GeneID" id="69057327"/>
<proteinExistence type="predicted"/>
<feature type="region of interest" description="Disordered" evidence="1">
    <location>
        <begin position="105"/>
        <end position="142"/>
    </location>
</feature>
<evidence type="ECO:0000259" key="2">
    <source>
        <dbReference type="Pfam" id="PF22479"/>
    </source>
</evidence>
<feature type="domain" description="Cyanophage baseplate Pam3 plug gp18" evidence="2">
    <location>
        <begin position="13"/>
        <end position="105"/>
    </location>
</feature>
<dbReference type="SMR" id="A0A6P1E6G3"/>
<gene>
    <name evidence="3" type="ORF">GQR93_03000</name>
</gene>
<dbReference type="RefSeq" id="WP_159298679.1">
    <property type="nucleotide sequence ID" value="NZ_CP047121.1"/>
</dbReference>
<accession>A0A6P1E6G3</accession>
<name>A0A6P1E6G3_LENHI</name>
<feature type="compositionally biased region" description="Acidic residues" evidence="1">
    <location>
        <begin position="127"/>
        <end position="142"/>
    </location>
</feature>
<dbReference type="EMBL" id="CP047121">
    <property type="protein sequence ID" value="QHB51265.1"/>
    <property type="molecule type" value="Genomic_DNA"/>
</dbReference>
<evidence type="ECO:0000313" key="4">
    <source>
        <dbReference type="Proteomes" id="UP000465035"/>
    </source>
</evidence>
<protein>
    <recommendedName>
        <fullName evidence="2">Cyanophage baseplate Pam3 plug gp18 domain-containing protein</fullName>
    </recommendedName>
</protein>
<sequence>MALLDTLDVGEDDYGNPFDVVLGGRAYRMEIDLNKFANFLTASLWDDEGNALVNGEKLVINQRLFASLNSNDYPIEDLVPMDESGQEAEVNGDNFNDTVKLTFDDRPANGAGFDTPVAETNETSNADTDDDTDIDLESDSDE</sequence>
<reference evidence="3 4" key="1">
    <citation type="submission" date="2019-12" db="EMBL/GenBank/DDBJ databases">
        <title>Lactobacillus hilgardii FLUB.</title>
        <authorList>
            <person name="Gustaw K."/>
        </authorList>
    </citation>
    <scope>NUCLEOTIDE SEQUENCE [LARGE SCALE GENOMIC DNA]</scope>
    <source>
        <strain evidence="3 4">FLUB</strain>
    </source>
</reference>
<dbReference type="Proteomes" id="UP000465035">
    <property type="component" value="Chromosome"/>
</dbReference>
<dbReference type="InterPro" id="IPR054252">
    <property type="entry name" value="Pam3_gp18"/>
</dbReference>
<dbReference type="Pfam" id="PF22479">
    <property type="entry name" value="Pam3_gp18"/>
    <property type="match status" value="1"/>
</dbReference>
<organism evidence="3 4">
    <name type="scientific">Lentilactobacillus hilgardii</name>
    <name type="common">Lactobacillus hilgardii</name>
    <dbReference type="NCBI Taxonomy" id="1588"/>
    <lineage>
        <taxon>Bacteria</taxon>
        <taxon>Bacillati</taxon>
        <taxon>Bacillota</taxon>
        <taxon>Bacilli</taxon>
        <taxon>Lactobacillales</taxon>
        <taxon>Lactobacillaceae</taxon>
        <taxon>Lentilactobacillus</taxon>
    </lineage>
</organism>